<name>A0ABP6I658_9ACTN</name>
<feature type="transmembrane region" description="Helical" evidence="1">
    <location>
        <begin position="96"/>
        <end position="116"/>
    </location>
</feature>
<evidence type="ECO:0008006" key="4">
    <source>
        <dbReference type="Google" id="ProtNLM"/>
    </source>
</evidence>
<evidence type="ECO:0000313" key="2">
    <source>
        <dbReference type="EMBL" id="GAA2847085.1"/>
    </source>
</evidence>
<comment type="caution">
    <text evidence="2">The sequence shown here is derived from an EMBL/GenBank/DDBJ whole genome shotgun (WGS) entry which is preliminary data.</text>
</comment>
<feature type="transmembrane region" description="Helical" evidence="1">
    <location>
        <begin position="12"/>
        <end position="34"/>
    </location>
</feature>
<feature type="transmembrane region" description="Helical" evidence="1">
    <location>
        <begin position="128"/>
        <end position="149"/>
    </location>
</feature>
<dbReference type="Proteomes" id="UP001500831">
    <property type="component" value="Unassembled WGS sequence"/>
</dbReference>
<organism evidence="2 3">
    <name type="scientific">Streptosporangium fragile</name>
    <dbReference type="NCBI Taxonomy" id="46186"/>
    <lineage>
        <taxon>Bacteria</taxon>
        <taxon>Bacillati</taxon>
        <taxon>Actinomycetota</taxon>
        <taxon>Actinomycetes</taxon>
        <taxon>Streptosporangiales</taxon>
        <taxon>Streptosporangiaceae</taxon>
        <taxon>Streptosporangium</taxon>
    </lineage>
</organism>
<gene>
    <name evidence="2" type="ORF">GCM10010517_03980</name>
</gene>
<feature type="transmembrane region" description="Helical" evidence="1">
    <location>
        <begin position="65"/>
        <end position="84"/>
    </location>
</feature>
<sequence>MGEGGMRALRSAVGCLLAACMCGLVVVGGSLYLLPGLAAELERERKSGDGTSFYTEFALDKAQTLLWSHAVVGAITLALAVLLWRWGGTRGTRTVMAVGLVPYTVFCLYLWWPAVFRAGEVLERYSHLATWLAIAVWLLYVAAMILLFFTGTNVRRAD</sequence>
<evidence type="ECO:0000313" key="3">
    <source>
        <dbReference type="Proteomes" id="UP001500831"/>
    </source>
</evidence>
<keyword evidence="1" id="KW-1133">Transmembrane helix</keyword>
<keyword evidence="1" id="KW-0812">Transmembrane</keyword>
<dbReference type="EMBL" id="BAAAVI010000002">
    <property type="protein sequence ID" value="GAA2847085.1"/>
    <property type="molecule type" value="Genomic_DNA"/>
</dbReference>
<keyword evidence="3" id="KW-1185">Reference proteome</keyword>
<reference evidence="3" key="1">
    <citation type="journal article" date="2019" name="Int. J. Syst. Evol. Microbiol.">
        <title>The Global Catalogue of Microorganisms (GCM) 10K type strain sequencing project: providing services to taxonomists for standard genome sequencing and annotation.</title>
        <authorList>
            <consortium name="The Broad Institute Genomics Platform"/>
            <consortium name="The Broad Institute Genome Sequencing Center for Infectious Disease"/>
            <person name="Wu L."/>
            <person name="Ma J."/>
        </authorList>
    </citation>
    <scope>NUCLEOTIDE SEQUENCE [LARGE SCALE GENOMIC DNA]</scope>
    <source>
        <strain evidence="3">JCM 6242</strain>
    </source>
</reference>
<keyword evidence="1" id="KW-0472">Membrane</keyword>
<accession>A0ABP6I658</accession>
<evidence type="ECO:0000256" key="1">
    <source>
        <dbReference type="SAM" id="Phobius"/>
    </source>
</evidence>
<proteinExistence type="predicted"/>
<protein>
    <recommendedName>
        <fullName evidence="4">DUF998 domain-containing protein</fullName>
    </recommendedName>
</protein>